<evidence type="ECO:0000256" key="7">
    <source>
        <dbReference type="ARBA" id="ARBA00023204"/>
    </source>
</evidence>
<accession>A0A914CCH5</accession>
<dbReference type="InterPro" id="IPR048960">
    <property type="entry name" value="POLQ-like_helical"/>
</dbReference>
<dbReference type="InterPro" id="IPR050474">
    <property type="entry name" value="Hel308_SKI2-like"/>
</dbReference>
<evidence type="ECO:0000256" key="5">
    <source>
        <dbReference type="ARBA" id="ARBA00022806"/>
    </source>
</evidence>
<dbReference type="Pfam" id="PF00271">
    <property type="entry name" value="Helicase_C"/>
    <property type="match status" value="1"/>
</dbReference>
<dbReference type="GO" id="GO:0003676">
    <property type="term" value="F:nucleic acid binding"/>
    <property type="evidence" value="ECO:0007669"/>
    <property type="project" value="InterPro"/>
</dbReference>
<dbReference type="GO" id="GO:0006281">
    <property type="term" value="P:DNA repair"/>
    <property type="evidence" value="ECO:0007669"/>
    <property type="project" value="UniProtKB-KW"/>
</dbReference>
<dbReference type="GO" id="GO:0005634">
    <property type="term" value="C:nucleus"/>
    <property type="evidence" value="ECO:0007669"/>
    <property type="project" value="UniProtKB-SubCell"/>
</dbReference>
<dbReference type="InterPro" id="IPR027417">
    <property type="entry name" value="P-loop_NTPase"/>
</dbReference>
<evidence type="ECO:0000313" key="13">
    <source>
        <dbReference type="WBParaSite" id="ACRNAN_Path_830.g3158.t1"/>
    </source>
</evidence>
<dbReference type="GO" id="GO:0005524">
    <property type="term" value="F:ATP binding"/>
    <property type="evidence" value="ECO:0007669"/>
    <property type="project" value="UniProtKB-KW"/>
</dbReference>
<protein>
    <submittedName>
        <fullName evidence="13">Helicase POLQ-like</fullName>
    </submittedName>
</protein>
<dbReference type="PROSITE" id="PS51194">
    <property type="entry name" value="HELICASE_CTER"/>
    <property type="match status" value="1"/>
</dbReference>
<dbReference type="PANTHER" id="PTHR47961:SF12">
    <property type="entry name" value="HELICASE POLQ-LIKE"/>
    <property type="match status" value="1"/>
</dbReference>
<dbReference type="CDD" id="cd18026">
    <property type="entry name" value="DEXHc_POLQ-like"/>
    <property type="match status" value="1"/>
</dbReference>
<dbReference type="InterPro" id="IPR014001">
    <property type="entry name" value="Helicase_ATP-bd"/>
</dbReference>
<organism evidence="12 13">
    <name type="scientific">Acrobeloides nanus</name>
    <dbReference type="NCBI Taxonomy" id="290746"/>
    <lineage>
        <taxon>Eukaryota</taxon>
        <taxon>Metazoa</taxon>
        <taxon>Ecdysozoa</taxon>
        <taxon>Nematoda</taxon>
        <taxon>Chromadorea</taxon>
        <taxon>Rhabditida</taxon>
        <taxon>Tylenchina</taxon>
        <taxon>Cephalobomorpha</taxon>
        <taxon>Cephaloboidea</taxon>
        <taxon>Cephalobidae</taxon>
        <taxon>Acrobeloides</taxon>
    </lineage>
</organism>
<dbReference type="GO" id="GO:0043138">
    <property type="term" value="F:3'-5' DNA helicase activity"/>
    <property type="evidence" value="ECO:0007669"/>
    <property type="project" value="UniProtKB-EC"/>
</dbReference>
<evidence type="ECO:0000259" key="11">
    <source>
        <dbReference type="PROSITE" id="PS51194"/>
    </source>
</evidence>
<dbReference type="SMART" id="SM00490">
    <property type="entry name" value="HELICc"/>
    <property type="match status" value="1"/>
</dbReference>
<evidence type="ECO:0000259" key="10">
    <source>
        <dbReference type="PROSITE" id="PS51192"/>
    </source>
</evidence>
<dbReference type="Pfam" id="PF20470">
    <property type="entry name" value="HTH_61"/>
    <property type="match status" value="1"/>
</dbReference>
<keyword evidence="6" id="KW-0067">ATP-binding</keyword>
<evidence type="ECO:0000313" key="12">
    <source>
        <dbReference type="Proteomes" id="UP000887540"/>
    </source>
</evidence>
<dbReference type="InterPro" id="IPR036390">
    <property type="entry name" value="WH_DNA-bd_sf"/>
</dbReference>
<name>A0A914CCH5_9BILA</name>
<dbReference type="InterPro" id="IPR001650">
    <property type="entry name" value="Helicase_C-like"/>
</dbReference>
<dbReference type="InterPro" id="IPR046931">
    <property type="entry name" value="HTH_61"/>
</dbReference>
<evidence type="ECO:0000256" key="1">
    <source>
        <dbReference type="ARBA" id="ARBA00004123"/>
    </source>
</evidence>
<evidence type="ECO:0000256" key="8">
    <source>
        <dbReference type="ARBA" id="ARBA00023242"/>
    </source>
</evidence>
<comment type="subcellular location">
    <subcellularLocation>
        <location evidence="1">Nucleus</location>
    </subcellularLocation>
</comment>
<keyword evidence="2" id="KW-0547">Nucleotide-binding</keyword>
<dbReference type="Gene3D" id="3.40.50.300">
    <property type="entry name" value="P-loop containing nucleotide triphosphate hydrolases"/>
    <property type="match status" value="2"/>
</dbReference>
<reference evidence="13" key="1">
    <citation type="submission" date="2022-11" db="UniProtKB">
        <authorList>
            <consortium name="WormBaseParasite"/>
        </authorList>
    </citation>
    <scope>IDENTIFICATION</scope>
</reference>
<proteinExistence type="predicted"/>
<dbReference type="Gene3D" id="1.10.150.20">
    <property type="entry name" value="5' to 3' exonuclease, C-terminal subdomain"/>
    <property type="match status" value="1"/>
</dbReference>
<keyword evidence="8" id="KW-0539">Nucleus</keyword>
<dbReference type="SUPFAM" id="SSF46785">
    <property type="entry name" value="Winged helix' DNA-binding domain"/>
    <property type="match status" value="1"/>
</dbReference>
<dbReference type="Gene3D" id="1.10.3380.20">
    <property type="match status" value="1"/>
</dbReference>
<sequence length="860" mass="96336">MSFLDSILSATSLRRSPRVAQIKEIRSNQEGDVSLASEFITAKKHLQMTQGPIETKKGKPFVTLNNRKRRSSDKIVILNEYIHEGSADSGFQSTNENETSSLLDYDLLGLPLDVQRRYKEKRKINTLYDWQKECLADKRLHLGSNMILSLPTGSGKTLIAELLMLRETLVNKRDCILILPYVAIVQEKMQSLAVFEECFNIYVEEYAASKGRMPPIKRRNATSMYICTIEKANMLVNFLIEDNRLDRIGLVVADELHMLGEGSRGATLEQCLSKFLFKQKKQIVGMSATLSNCDEIASFLNAYIYKTDFRPVKLIERVKLNNSLYRVDCGGKLIFERDLGANNLLKKDPDGLVSLLSTLVPTKSVIIFCPTKQNCENVCNLISNLFPKNVRNYRASEREALIEQIRDENDGRVCKVLANGILNGVAYHHSGLTTDERQHVEHAFQTGIICVVCCTSTLAAGVNLPARRVIIKSPYVGRDLISKAQYLQMVGRAGRAGYDDKGDSVTIIKSGLDEAAFRQILSSPLGPCTSNLCNDTDLASFILDLVVLKLACTKEDIIAILSITLLGLQKSNEIDSLLESVIKDLEEKEILKLEQGRIVSTFLGNATFNANLPPASVPIINVDLIKNLHEGIVLASHFHLLFTIIPYDIHVQIDWNMFHSEYMRLAKGERDLLGKMGLMEGAIIRLILCGKQLSTGEPAMRLYIAFMMLRIWNQEPLWEIAERFTVPRGWLQSTLQATCSQAGSIARFAERLPTLWPLKHLLPEVVQRLHECKRPELVPLLAIDCVKNGRAQLLYENNFKTVGSIAKSRPDDLIKAIGKLNMAQARKIINSAKAIIRDQVAEKAEELEAMGADTSDLLSI</sequence>
<dbReference type="Proteomes" id="UP000887540">
    <property type="component" value="Unplaced"/>
</dbReference>
<feature type="domain" description="Helicase C-terminal" evidence="11">
    <location>
        <begin position="351"/>
        <end position="536"/>
    </location>
</feature>
<dbReference type="AlphaFoldDB" id="A0A914CCH5"/>
<keyword evidence="4" id="KW-0378">Hydrolase</keyword>
<keyword evidence="5" id="KW-0347">Helicase</keyword>
<dbReference type="InterPro" id="IPR057220">
    <property type="entry name" value="DUF7898"/>
</dbReference>
<dbReference type="Pfam" id="PF25453">
    <property type="entry name" value="DUF7898"/>
    <property type="match status" value="1"/>
</dbReference>
<keyword evidence="7" id="KW-0234">DNA repair</keyword>
<evidence type="ECO:0000256" key="3">
    <source>
        <dbReference type="ARBA" id="ARBA00022763"/>
    </source>
</evidence>
<dbReference type="SMART" id="SM00487">
    <property type="entry name" value="DEXDc"/>
    <property type="match status" value="1"/>
</dbReference>
<dbReference type="FunFam" id="3.40.50.300:FF:000813">
    <property type="entry name" value="helicase POLQ-like isoform X1"/>
    <property type="match status" value="1"/>
</dbReference>
<dbReference type="CDD" id="cd18795">
    <property type="entry name" value="SF2_C_Ski2"/>
    <property type="match status" value="1"/>
</dbReference>
<feature type="domain" description="Helicase ATP-binding" evidence="10">
    <location>
        <begin position="137"/>
        <end position="308"/>
    </location>
</feature>
<comment type="catalytic activity">
    <reaction evidence="9">
        <text>ATP + H2O = ADP + phosphate + H(+)</text>
        <dbReference type="Rhea" id="RHEA:13065"/>
        <dbReference type="ChEBI" id="CHEBI:15377"/>
        <dbReference type="ChEBI" id="CHEBI:15378"/>
        <dbReference type="ChEBI" id="CHEBI:30616"/>
        <dbReference type="ChEBI" id="CHEBI:43474"/>
        <dbReference type="ChEBI" id="CHEBI:456216"/>
        <dbReference type="EC" id="5.6.2.4"/>
    </reaction>
</comment>
<keyword evidence="12" id="KW-1185">Reference proteome</keyword>
<dbReference type="PANTHER" id="PTHR47961">
    <property type="entry name" value="DNA POLYMERASE THETA, PUTATIVE (AFU_ORTHOLOGUE AFUA_1G05260)-RELATED"/>
    <property type="match status" value="1"/>
</dbReference>
<dbReference type="Pfam" id="PF00270">
    <property type="entry name" value="DEAD"/>
    <property type="match status" value="1"/>
</dbReference>
<dbReference type="GO" id="GO:0016787">
    <property type="term" value="F:hydrolase activity"/>
    <property type="evidence" value="ECO:0007669"/>
    <property type="project" value="UniProtKB-KW"/>
</dbReference>
<dbReference type="SUPFAM" id="SSF158702">
    <property type="entry name" value="Sec63 N-terminal domain-like"/>
    <property type="match status" value="1"/>
</dbReference>
<evidence type="ECO:0000256" key="4">
    <source>
        <dbReference type="ARBA" id="ARBA00022801"/>
    </source>
</evidence>
<dbReference type="InterPro" id="IPR011545">
    <property type="entry name" value="DEAD/DEAH_box_helicase_dom"/>
</dbReference>
<keyword evidence="3" id="KW-0227">DNA damage</keyword>
<dbReference type="SUPFAM" id="SSF52540">
    <property type="entry name" value="P-loop containing nucleoside triphosphate hydrolases"/>
    <property type="match status" value="1"/>
</dbReference>
<dbReference type="PROSITE" id="PS51192">
    <property type="entry name" value="HELICASE_ATP_BIND_1"/>
    <property type="match status" value="1"/>
</dbReference>
<dbReference type="Pfam" id="PF21099">
    <property type="entry name" value="POLQ_helical"/>
    <property type="match status" value="1"/>
</dbReference>
<dbReference type="WBParaSite" id="ACRNAN_Path_830.g3158.t1">
    <property type="protein sequence ID" value="ACRNAN_Path_830.g3158.t1"/>
    <property type="gene ID" value="ACRNAN_Path_830.g3158"/>
</dbReference>
<evidence type="ECO:0000256" key="6">
    <source>
        <dbReference type="ARBA" id="ARBA00022840"/>
    </source>
</evidence>
<evidence type="ECO:0000256" key="2">
    <source>
        <dbReference type="ARBA" id="ARBA00022741"/>
    </source>
</evidence>
<evidence type="ECO:0000256" key="9">
    <source>
        <dbReference type="ARBA" id="ARBA00048988"/>
    </source>
</evidence>